<keyword evidence="2" id="KW-1133">Transmembrane helix</keyword>
<dbReference type="InterPro" id="IPR023346">
    <property type="entry name" value="Lysozyme-like_dom_sf"/>
</dbReference>
<evidence type="ECO:0000313" key="5">
    <source>
        <dbReference type="Proteomes" id="UP000633205"/>
    </source>
</evidence>
<dbReference type="Pfam" id="PF01464">
    <property type="entry name" value="SLT"/>
    <property type="match status" value="1"/>
</dbReference>
<dbReference type="AlphaFoldDB" id="A0A917DIH5"/>
<sequence length="242" mass="25158">MTRRDARAIERSAVVEARRTQRTAAAVERRGARAATRSWGARRAFGAVAGGVAALGILAASIAPVVTSQVAEASQDPRASTYAVAADEAQLFAASAEGGTIAALSAVTYEAELRTPEPEPEPAAVPDEDGGDSSEGSAPAPYQPPAPYTGGGSPAEWMSAAGIAESDWGYVDYIVTRESGWNPNATNPSSGACGLVQMYPCNKAGVNSRDPVANLAWANSYAIGRYGSWAGAHAFWTANHWW</sequence>
<dbReference type="EMBL" id="BMHO01000001">
    <property type="protein sequence ID" value="GGD40475.1"/>
    <property type="molecule type" value="Genomic_DNA"/>
</dbReference>
<feature type="domain" description="Transglycosylase SLT" evidence="3">
    <location>
        <begin position="160"/>
        <end position="221"/>
    </location>
</feature>
<gene>
    <name evidence="4" type="ORF">GCM10010915_21630</name>
</gene>
<dbReference type="SUPFAM" id="SSF53955">
    <property type="entry name" value="Lysozyme-like"/>
    <property type="match status" value="1"/>
</dbReference>
<reference evidence="4" key="2">
    <citation type="submission" date="2020-09" db="EMBL/GenBank/DDBJ databases">
        <authorList>
            <person name="Sun Q."/>
            <person name="Zhou Y."/>
        </authorList>
    </citation>
    <scope>NUCLEOTIDE SEQUENCE</scope>
    <source>
        <strain evidence="4">CGMCC 1.15152</strain>
    </source>
</reference>
<evidence type="ECO:0000256" key="2">
    <source>
        <dbReference type="SAM" id="Phobius"/>
    </source>
</evidence>
<evidence type="ECO:0000259" key="3">
    <source>
        <dbReference type="Pfam" id="PF01464"/>
    </source>
</evidence>
<organism evidence="4 5">
    <name type="scientific">Microbacterium faecale</name>
    <dbReference type="NCBI Taxonomy" id="1804630"/>
    <lineage>
        <taxon>Bacteria</taxon>
        <taxon>Bacillati</taxon>
        <taxon>Actinomycetota</taxon>
        <taxon>Actinomycetes</taxon>
        <taxon>Micrococcales</taxon>
        <taxon>Microbacteriaceae</taxon>
        <taxon>Microbacterium</taxon>
    </lineage>
</organism>
<comment type="caution">
    <text evidence="4">The sequence shown here is derived from an EMBL/GenBank/DDBJ whole genome shotgun (WGS) entry which is preliminary data.</text>
</comment>
<dbReference type="Proteomes" id="UP000633205">
    <property type="component" value="Unassembled WGS sequence"/>
</dbReference>
<name>A0A917DIH5_9MICO</name>
<feature type="transmembrane region" description="Helical" evidence="2">
    <location>
        <begin position="44"/>
        <end position="66"/>
    </location>
</feature>
<accession>A0A917DIH5</accession>
<keyword evidence="5" id="KW-1185">Reference proteome</keyword>
<protein>
    <recommendedName>
        <fullName evidence="3">Transglycosylase SLT domain-containing protein</fullName>
    </recommendedName>
</protein>
<reference evidence="4" key="1">
    <citation type="journal article" date="2014" name="Int. J. Syst. Evol. Microbiol.">
        <title>Complete genome sequence of Corynebacterium casei LMG S-19264T (=DSM 44701T), isolated from a smear-ripened cheese.</title>
        <authorList>
            <consortium name="US DOE Joint Genome Institute (JGI-PGF)"/>
            <person name="Walter F."/>
            <person name="Albersmeier A."/>
            <person name="Kalinowski J."/>
            <person name="Ruckert C."/>
        </authorList>
    </citation>
    <scope>NUCLEOTIDE SEQUENCE</scope>
    <source>
        <strain evidence="4">CGMCC 1.15152</strain>
    </source>
</reference>
<proteinExistence type="predicted"/>
<keyword evidence="2" id="KW-0812">Transmembrane</keyword>
<feature type="region of interest" description="Disordered" evidence="1">
    <location>
        <begin position="111"/>
        <end position="153"/>
    </location>
</feature>
<dbReference type="InterPro" id="IPR008258">
    <property type="entry name" value="Transglycosylase_SLT_dom_1"/>
</dbReference>
<evidence type="ECO:0000313" key="4">
    <source>
        <dbReference type="EMBL" id="GGD40475.1"/>
    </source>
</evidence>
<dbReference type="Gene3D" id="1.10.530.10">
    <property type="match status" value="1"/>
</dbReference>
<evidence type="ECO:0000256" key="1">
    <source>
        <dbReference type="SAM" id="MobiDB-lite"/>
    </source>
</evidence>
<keyword evidence="2" id="KW-0472">Membrane</keyword>